<dbReference type="CDD" id="cd12152">
    <property type="entry name" value="F1-ATPase_delta"/>
    <property type="match status" value="1"/>
</dbReference>
<protein>
    <recommendedName>
        <fullName evidence="9">ATP synthase epsilon chain</fullName>
    </recommendedName>
    <alternativeName>
        <fullName evidence="9">ATP synthase F1 sector epsilon subunit</fullName>
    </alternativeName>
    <alternativeName>
        <fullName evidence="9">F-ATPase epsilon subunit</fullName>
    </alternativeName>
</protein>
<dbReference type="GO" id="GO:0005524">
    <property type="term" value="F:ATP binding"/>
    <property type="evidence" value="ECO:0007669"/>
    <property type="project" value="UniProtKB-UniRule"/>
</dbReference>
<comment type="subcellular location">
    <subcellularLocation>
        <location evidence="9">Cell membrane</location>
        <topology evidence="9">Peripheral membrane protein</topology>
    </subcellularLocation>
    <subcellularLocation>
        <location evidence="2">Endomembrane system</location>
        <topology evidence="2">Peripheral membrane protein</topology>
    </subcellularLocation>
</comment>
<dbReference type="Gene3D" id="2.60.15.10">
    <property type="entry name" value="F0F1 ATP synthase delta/epsilon subunit, N-terminal"/>
    <property type="match status" value="1"/>
</dbReference>
<evidence type="ECO:0000313" key="12">
    <source>
        <dbReference type="EMBL" id="SMF47790.1"/>
    </source>
</evidence>
<dbReference type="GeneID" id="95550167"/>
<feature type="domain" description="ATP synthase F1 complex delta/epsilon subunit N-terminal" evidence="11">
    <location>
        <begin position="5"/>
        <end position="85"/>
    </location>
</feature>
<gene>
    <name evidence="9" type="primary">atpC</name>
    <name evidence="12" type="ORF">SAMN06295900_1084</name>
</gene>
<evidence type="ECO:0000256" key="8">
    <source>
        <dbReference type="ARBA" id="ARBA00023310"/>
    </source>
</evidence>
<evidence type="ECO:0000313" key="13">
    <source>
        <dbReference type="Proteomes" id="UP000192911"/>
    </source>
</evidence>
<dbReference type="EMBL" id="FXAH01000008">
    <property type="protein sequence ID" value="SMF47790.1"/>
    <property type="molecule type" value="Genomic_DNA"/>
</dbReference>
<organism evidence="12 13">
    <name type="scientific">Trinickia caryophylli</name>
    <name type="common">Paraburkholderia caryophylli</name>
    <dbReference type="NCBI Taxonomy" id="28094"/>
    <lineage>
        <taxon>Bacteria</taxon>
        <taxon>Pseudomonadati</taxon>
        <taxon>Pseudomonadota</taxon>
        <taxon>Betaproteobacteria</taxon>
        <taxon>Burkholderiales</taxon>
        <taxon>Burkholderiaceae</taxon>
        <taxon>Trinickia</taxon>
    </lineage>
</organism>
<keyword evidence="13" id="KW-1185">Reference proteome</keyword>
<keyword evidence="7 9" id="KW-0139">CF(1)</keyword>
<dbReference type="SUPFAM" id="SSF51344">
    <property type="entry name" value="Epsilon subunit of F1F0-ATP synthase N-terminal domain"/>
    <property type="match status" value="1"/>
</dbReference>
<evidence type="ECO:0000256" key="5">
    <source>
        <dbReference type="ARBA" id="ARBA00023065"/>
    </source>
</evidence>
<dbReference type="HAMAP" id="MF_00530">
    <property type="entry name" value="ATP_synth_epsil_bac"/>
    <property type="match status" value="1"/>
</dbReference>
<dbReference type="GO" id="GO:0045259">
    <property type="term" value="C:proton-transporting ATP synthase complex"/>
    <property type="evidence" value="ECO:0007669"/>
    <property type="project" value="UniProtKB-KW"/>
</dbReference>
<comment type="subunit">
    <text evidence="9 10">F-type ATPases have 2 components, CF(1) - the catalytic core - and CF(0) - the membrane proton channel. CF(1) has five subunits: alpha(3), beta(3), gamma(1), delta(1), epsilon(1). CF(0) has three main subunits: a, b and c.</text>
</comment>
<dbReference type="RefSeq" id="WP_085228362.1">
    <property type="nucleotide sequence ID" value="NZ_BSQD01000010.1"/>
</dbReference>
<dbReference type="InterPro" id="IPR036771">
    <property type="entry name" value="ATPsynth_dsu/esu_N"/>
</dbReference>
<reference evidence="13" key="1">
    <citation type="submission" date="2017-04" db="EMBL/GenBank/DDBJ databases">
        <authorList>
            <person name="Varghese N."/>
            <person name="Submissions S."/>
        </authorList>
    </citation>
    <scope>NUCLEOTIDE SEQUENCE [LARGE SCALE GENOMIC DNA]</scope>
    <source>
        <strain evidence="13">Ballard 720</strain>
    </source>
</reference>
<keyword evidence="9" id="KW-1003">Cell membrane</keyword>
<keyword evidence="5 9" id="KW-0406">Ion transport</keyword>
<evidence type="ECO:0000259" key="11">
    <source>
        <dbReference type="Pfam" id="PF02823"/>
    </source>
</evidence>
<dbReference type="InterPro" id="IPR020546">
    <property type="entry name" value="ATP_synth_F1_dsu/esu_N"/>
</dbReference>
<evidence type="ECO:0000256" key="6">
    <source>
        <dbReference type="ARBA" id="ARBA00023136"/>
    </source>
</evidence>
<sequence>MAHPFHLDIISVEDELFSGEASLVVLPGEAGELGICAHHASLLTRIKPGMITIHSAGGEEQLRLFVAGGVVEVSGNRVTVLADHAVRTPELDAAKAEDARREARTLRTRLGDTGKQPGFDFAAAKSELVDELRRFFMLALHRTTK</sequence>
<evidence type="ECO:0000256" key="1">
    <source>
        <dbReference type="ARBA" id="ARBA00003543"/>
    </source>
</evidence>
<dbReference type="PANTHER" id="PTHR13822">
    <property type="entry name" value="ATP SYNTHASE DELTA/EPSILON CHAIN"/>
    <property type="match status" value="1"/>
</dbReference>
<evidence type="ECO:0000256" key="10">
    <source>
        <dbReference type="RuleBase" id="RU003656"/>
    </source>
</evidence>
<dbReference type="GO" id="GO:0012505">
    <property type="term" value="C:endomembrane system"/>
    <property type="evidence" value="ECO:0007669"/>
    <property type="project" value="UniProtKB-SubCell"/>
</dbReference>
<dbReference type="STRING" id="28094.SAMN06295900_1084"/>
<proteinExistence type="inferred from homology"/>
<keyword evidence="6 9" id="KW-0472">Membrane</keyword>
<name>A0A1X7F841_TRICW</name>
<evidence type="ECO:0000256" key="7">
    <source>
        <dbReference type="ARBA" id="ARBA00023196"/>
    </source>
</evidence>
<dbReference type="NCBIfam" id="TIGR01216">
    <property type="entry name" value="ATP_synt_epsi"/>
    <property type="match status" value="1"/>
</dbReference>
<keyword evidence="8 9" id="KW-0066">ATP synthesis</keyword>
<dbReference type="PANTHER" id="PTHR13822:SF10">
    <property type="entry name" value="ATP SYNTHASE EPSILON CHAIN, CHLOROPLASTIC"/>
    <property type="match status" value="1"/>
</dbReference>
<evidence type="ECO:0000256" key="4">
    <source>
        <dbReference type="ARBA" id="ARBA00022448"/>
    </source>
</evidence>
<comment type="function">
    <text evidence="1 9">Produces ATP from ADP in the presence of a proton gradient across the membrane.</text>
</comment>
<dbReference type="GO" id="GO:0005886">
    <property type="term" value="C:plasma membrane"/>
    <property type="evidence" value="ECO:0007669"/>
    <property type="project" value="UniProtKB-SubCell"/>
</dbReference>
<evidence type="ECO:0000256" key="2">
    <source>
        <dbReference type="ARBA" id="ARBA00004184"/>
    </source>
</evidence>
<evidence type="ECO:0000256" key="3">
    <source>
        <dbReference type="ARBA" id="ARBA00005712"/>
    </source>
</evidence>
<dbReference type="Proteomes" id="UP000192911">
    <property type="component" value="Unassembled WGS sequence"/>
</dbReference>
<dbReference type="AlphaFoldDB" id="A0A1X7F841"/>
<dbReference type="GO" id="GO:0046933">
    <property type="term" value="F:proton-transporting ATP synthase activity, rotational mechanism"/>
    <property type="evidence" value="ECO:0007669"/>
    <property type="project" value="UniProtKB-UniRule"/>
</dbReference>
<keyword evidence="9" id="KW-0375">Hydrogen ion transport</keyword>
<evidence type="ECO:0000256" key="9">
    <source>
        <dbReference type="HAMAP-Rule" id="MF_00530"/>
    </source>
</evidence>
<keyword evidence="4 9" id="KW-0813">Transport</keyword>
<dbReference type="Pfam" id="PF02823">
    <property type="entry name" value="ATP-synt_DE_N"/>
    <property type="match status" value="1"/>
</dbReference>
<dbReference type="OrthoDB" id="9791445at2"/>
<dbReference type="InterPro" id="IPR001469">
    <property type="entry name" value="ATP_synth_F1_dsu/esu"/>
</dbReference>
<comment type="similarity">
    <text evidence="3 9 10">Belongs to the ATPase epsilon chain family.</text>
</comment>
<accession>A0A1X7F841</accession>